<organism evidence="1 2">
    <name type="scientific">Engystomops pustulosus</name>
    <name type="common">Tungara frog</name>
    <name type="synonym">Physalaemus pustulosus</name>
    <dbReference type="NCBI Taxonomy" id="76066"/>
    <lineage>
        <taxon>Eukaryota</taxon>
        <taxon>Metazoa</taxon>
        <taxon>Chordata</taxon>
        <taxon>Craniata</taxon>
        <taxon>Vertebrata</taxon>
        <taxon>Euteleostomi</taxon>
        <taxon>Amphibia</taxon>
        <taxon>Batrachia</taxon>
        <taxon>Anura</taxon>
        <taxon>Neobatrachia</taxon>
        <taxon>Hyloidea</taxon>
        <taxon>Leptodactylidae</taxon>
        <taxon>Leiuperinae</taxon>
        <taxon>Engystomops</taxon>
    </lineage>
</organism>
<proteinExistence type="predicted"/>
<comment type="caution">
    <text evidence="1">The sequence shown here is derived from an EMBL/GenBank/DDBJ whole genome shotgun (WGS) entry which is preliminary data.</text>
</comment>
<reference evidence="1" key="1">
    <citation type="thesis" date="2020" institute="ProQuest LLC" country="789 East Eisenhower Parkway, Ann Arbor, MI, USA">
        <title>Comparative Genomics and Chromosome Evolution.</title>
        <authorList>
            <person name="Mudd A.B."/>
        </authorList>
    </citation>
    <scope>NUCLEOTIDE SEQUENCE</scope>
    <source>
        <strain evidence="1">237g6f4</strain>
        <tissue evidence="1">Blood</tissue>
    </source>
</reference>
<gene>
    <name evidence="1" type="ORF">GDO81_022065</name>
</gene>
<name>A0AAV6YV52_ENGPU</name>
<sequence length="81" mass="9557">MKCPRKALDGHEANHFLHTIQVQILFGWSDTNLEMDSNLGVLFTWREYMYVSNRTLYRILITIKNWLVPLAKHGGHQNWST</sequence>
<accession>A0AAV6YV52</accession>
<evidence type="ECO:0000313" key="1">
    <source>
        <dbReference type="EMBL" id="KAG8538800.1"/>
    </source>
</evidence>
<dbReference type="EMBL" id="WNYA01018614">
    <property type="protein sequence ID" value="KAG8538800.1"/>
    <property type="molecule type" value="Genomic_DNA"/>
</dbReference>
<keyword evidence="2" id="KW-1185">Reference proteome</keyword>
<dbReference type="Proteomes" id="UP000824782">
    <property type="component" value="Unassembled WGS sequence"/>
</dbReference>
<evidence type="ECO:0000313" key="2">
    <source>
        <dbReference type="Proteomes" id="UP000824782"/>
    </source>
</evidence>
<protein>
    <submittedName>
        <fullName evidence="1">Uncharacterized protein</fullName>
    </submittedName>
</protein>
<dbReference type="AlphaFoldDB" id="A0AAV6YV52"/>